<dbReference type="InterPro" id="IPR015797">
    <property type="entry name" value="NUDIX_hydrolase-like_dom_sf"/>
</dbReference>
<evidence type="ECO:0000259" key="4">
    <source>
        <dbReference type="PROSITE" id="PS51462"/>
    </source>
</evidence>
<evidence type="ECO:0000313" key="5">
    <source>
        <dbReference type="EMBL" id="SQD92102.1"/>
    </source>
</evidence>
<dbReference type="Pfam" id="PF00293">
    <property type="entry name" value="NUDIX"/>
    <property type="match status" value="1"/>
</dbReference>
<dbReference type="PRINTS" id="PR00502">
    <property type="entry name" value="NUDIXFAMILY"/>
</dbReference>
<gene>
    <name evidence="5" type="ORF">BARAN1_0077</name>
</gene>
<sequence>MGAKASPVTSGSHIAFRGRAISVAVRATPAGRREVVLHPGAAAALVRDRAGRVLLVRQQREGAAGPLWEIPAGVLERGERPLAAAKRELLEETGLTARRWRYLGTVYPTPGYSTERTYLFLAGDPSGEPEARSEVDEVCFLTVAEVERLARSGAGDAKTLAALALAGESP</sequence>
<dbReference type="AlphaFoldDB" id="A0A2X3KIB3"/>
<dbReference type="InterPro" id="IPR000086">
    <property type="entry name" value="NUDIX_hydrolase_dom"/>
</dbReference>
<dbReference type="KEGG" id="bana:BARAN1_0077"/>
<dbReference type="GO" id="GO:0016787">
    <property type="term" value="F:hydrolase activity"/>
    <property type="evidence" value="ECO:0007669"/>
    <property type="project" value="UniProtKB-KW"/>
</dbReference>
<keyword evidence="6" id="KW-1185">Reference proteome</keyword>
<feature type="domain" description="Nudix hydrolase" evidence="4">
    <location>
        <begin position="36"/>
        <end position="163"/>
    </location>
</feature>
<dbReference type="InterPro" id="IPR020476">
    <property type="entry name" value="Nudix_hydrolase"/>
</dbReference>
<dbReference type="Gene3D" id="3.90.79.10">
    <property type="entry name" value="Nucleoside Triphosphate Pyrophosphohydrolase"/>
    <property type="match status" value="1"/>
</dbReference>
<dbReference type="PROSITE" id="PS51462">
    <property type="entry name" value="NUDIX"/>
    <property type="match status" value="1"/>
</dbReference>
<dbReference type="PANTHER" id="PTHR43046">
    <property type="entry name" value="GDP-MANNOSE MANNOSYL HYDROLASE"/>
    <property type="match status" value="1"/>
</dbReference>
<evidence type="ECO:0000256" key="1">
    <source>
        <dbReference type="ARBA" id="ARBA00001946"/>
    </source>
</evidence>
<evidence type="ECO:0000256" key="2">
    <source>
        <dbReference type="ARBA" id="ARBA00022801"/>
    </source>
</evidence>
<dbReference type="SUPFAM" id="SSF55811">
    <property type="entry name" value="Nudix"/>
    <property type="match status" value="1"/>
</dbReference>
<protein>
    <submittedName>
        <fullName evidence="5">NUDIX hydrolase (Modular protein)</fullName>
    </submittedName>
</protein>
<name>A0A2X3KIB3_9BACT</name>
<dbReference type="Proteomes" id="UP000249818">
    <property type="component" value="Chromosome BARAN1"/>
</dbReference>
<dbReference type="InterPro" id="IPR020084">
    <property type="entry name" value="NUDIX_hydrolase_CS"/>
</dbReference>
<dbReference type="EMBL" id="LS483254">
    <property type="protein sequence ID" value="SQD92102.1"/>
    <property type="molecule type" value="Genomic_DNA"/>
</dbReference>
<keyword evidence="2 3" id="KW-0378">Hydrolase</keyword>
<evidence type="ECO:0000256" key="3">
    <source>
        <dbReference type="RuleBase" id="RU003476"/>
    </source>
</evidence>
<dbReference type="CDD" id="cd03424">
    <property type="entry name" value="NUDIX_ADPRase_Nudt5_UGPPase_Nudt14"/>
    <property type="match status" value="1"/>
</dbReference>
<comment type="similarity">
    <text evidence="3">Belongs to the Nudix hydrolase family.</text>
</comment>
<evidence type="ECO:0000313" key="6">
    <source>
        <dbReference type="Proteomes" id="UP000249818"/>
    </source>
</evidence>
<organism evidence="5 6">
    <name type="scientific">Candidatus Bipolaricaulis anaerobius</name>
    <dbReference type="NCBI Taxonomy" id="2026885"/>
    <lineage>
        <taxon>Bacteria</taxon>
        <taxon>Candidatus Bipolaricaulota</taxon>
        <taxon>Candidatus Bipolaricaulia</taxon>
        <taxon>Candidatus Bipolaricaulales</taxon>
        <taxon>Candidatus Bipolaricaulaceae</taxon>
        <taxon>Candidatus Bipolaricaulis</taxon>
    </lineage>
</organism>
<proteinExistence type="inferred from homology"/>
<comment type="cofactor">
    <cofactor evidence="1">
        <name>Mg(2+)</name>
        <dbReference type="ChEBI" id="CHEBI:18420"/>
    </cofactor>
</comment>
<dbReference type="PANTHER" id="PTHR43046:SF14">
    <property type="entry name" value="MUTT_NUDIX FAMILY PROTEIN"/>
    <property type="match status" value="1"/>
</dbReference>
<reference evidence="6" key="1">
    <citation type="submission" date="2018-05" db="EMBL/GenBank/DDBJ databases">
        <authorList>
            <person name="Hao L."/>
        </authorList>
    </citation>
    <scope>NUCLEOTIDE SEQUENCE [LARGE SCALE GENOMIC DNA]</scope>
</reference>
<dbReference type="PROSITE" id="PS00893">
    <property type="entry name" value="NUDIX_BOX"/>
    <property type="match status" value="1"/>
</dbReference>
<accession>A0A2X3KIB3</accession>